<dbReference type="EMBL" id="CAJVPP010018194">
    <property type="protein sequence ID" value="CAG8734782.1"/>
    <property type="molecule type" value="Genomic_DNA"/>
</dbReference>
<protein>
    <submittedName>
        <fullName evidence="1">6693_t:CDS:1</fullName>
    </submittedName>
</protein>
<comment type="caution">
    <text evidence="1">The sequence shown here is derived from an EMBL/GenBank/DDBJ whole genome shotgun (WGS) entry which is preliminary data.</text>
</comment>
<proteinExistence type="predicted"/>
<dbReference type="Proteomes" id="UP000789375">
    <property type="component" value="Unassembled WGS sequence"/>
</dbReference>
<dbReference type="Pfam" id="PF03142">
    <property type="entry name" value="Chitin_synth_2"/>
    <property type="match status" value="1"/>
</dbReference>
<keyword evidence="2" id="KW-1185">Reference proteome</keyword>
<gene>
    <name evidence="1" type="ORF">FMOSSE_LOCUS15831</name>
</gene>
<feature type="non-terminal residue" evidence="1">
    <location>
        <position position="1"/>
    </location>
</feature>
<reference evidence="1" key="1">
    <citation type="submission" date="2021-06" db="EMBL/GenBank/DDBJ databases">
        <authorList>
            <person name="Kallberg Y."/>
            <person name="Tangrot J."/>
            <person name="Rosling A."/>
        </authorList>
    </citation>
    <scope>NUCLEOTIDE SEQUENCE</scope>
    <source>
        <strain evidence="1">87-6 pot B 2015</strain>
    </source>
</reference>
<sequence>DLIETFNLSSFEFPIPQSYLAIGEDGTPEERKGLKAGNRGKRDSQLILIKWLSNIFFNERMTPLEFELFEKVRTLTG</sequence>
<evidence type="ECO:0000313" key="2">
    <source>
        <dbReference type="Proteomes" id="UP000789375"/>
    </source>
</evidence>
<feature type="non-terminal residue" evidence="1">
    <location>
        <position position="77"/>
    </location>
</feature>
<name>A0A9N9IGM5_FUNMO</name>
<dbReference type="AlphaFoldDB" id="A0A9N9IGM5"/>
<organism evidence="1 2">
    <name type="scientific">Funneliformis mosseae</name>
    <name type="common">Endomycorrhizal fungus</name>
    <name type="synonym">Glomus mosseae</name>
    <dbReference type="NCBI Taxonomy" id="27381"/>
    <lineage>
        <taxon>Eukaryota</taxon>
        <taxon>Fungi</taxon>
        <taxon>Fungi incertae sedis</taxon>
        <taxon>Mucoromycota</taxon>
        <taxon>Glomeromycotina</taxon>
        <taxon>Glomeromycetes</taxon>
        <taxon>Glomerales</taxon>
        <taxon>Glomeraceae</taxon>
        <taxon>Funneliformis</taxon>
    </lineage>
</organism>
<evidence type="ECO:0000313" key="1">
    <source>
        <dbReference type="EMBL" id="CAG8734782.1"/>
    </source>
</evidence>
<accession>A0A9N9IGM5</accession>